<dbReference type="InterPro" id="IPR025166">
    <property type="entry name" value="Integrase_DNA_bind_dom"/>
</dbReference>
<comment type="similarity">
    <text evidence="1">Belongs to the 'phage' integrase family.</text>
</comment>
<gene>
    <name evidence="9" type="ORF">E4L95_12320</name>
</gene>
<dbReference type="Gene3D" id="3.30.160.390">
    <property type="entry name" value="Integrase, DNA-binding domain"/>
    <property type="match status" value="1"/>
</dbReference>
<dbReference type="Pfam" id="PF00589">
    <property type="entry name" value="Phage_integrase"/>
    <property type="match status" value="1"/>
</dbReference>
<evidence type="ECO:0000256" key="1">
    <source>
        <dbReference type="ARBA" id="ARBA00008857"/>
    </source>
</evidence>
<dbReference type="InterPro" id="IPR050808">
    <property type="entry name" value="Phage_Integrase"/>
</dbReference>
<dbReference type="PANTHER" id="PTHR30629">
    <property type="entry name" value="PROPHAGE INTEGRASE"/>
    <property type="match status" value="1"/>
</dbReference>
<dbReference type="GO" id="GO:0006310">
    <property type="term" value="P:DNA recombination"/>
    <property type="evidence" value="ECO:0007669"/>
    <property type="project" value="UniProtKB-KW"/>
</dbReference>
<dbReference type="AlphaFoldDB" id="A0A4Z1CGJ8"/>
<dbReference type="PROSITE" id="PS51900">
    <property type="entry name" value="CB"/>
    <property type="match status" value="1"/>
</dbReference>
<comment type="caution">
    <text evidence="9">The sequence shown here is derived from an EMBL/GenBank/DDBJ whole genome shotgun (WGS) entry which is preliminary data.</text>
</comment>
<dbReference type="CDD" id="cd00801">
    <property type="entry name" value="INT_P4_C"/>
    <property type="match status" value="1"/>
</dbReference>
<evidence type="ECO:0000313" key="9">
    <source>
        <dbReference type="EMBL" id="TGN58589.1"/>
    </source>
</evidence>
<evidence type="ECO:0000256" key="4">
    <source>
        <dbReference type="ARBA" id="ARBA00023172"/>
    </source>
</evidence>
<dbReference type="InterPro" id="IPR013762">
    <property type="entry name" value="Integrase-like_cat_sf"/>
</dbReference>
<name>A0A4Z1CGJ8_9RHOB</name>
<keyword evidence="10" id="KW-1185">Reference proteome</keyword>
<reference evidence="9 10" key="1">
    <citation type="submission" date="2019-03" db="EMBL/GenBank/DDBJ databases">
        <authorList>
            <person name="Li J."/>
        </authorList>
    </citation>
    <scope>NUCLEOTIDE SEQUENCE [LARGE SCALE GENOMIC DNA]</scope>
    <source>
        <strain evidence="9 10">3058</strain>
    </source>
</reference>
<dbReference type="InterPro" id="IPR002104">
    <property type="entry name" value="Integrase_catalytic"/>
</dbReference>
<feature type="domain" description="Tyr recombinase" evidence="7">
    <location>
        <begin position="200"/>
        <end position="387"/>
    </location>
</feature>
<dbReference type="InterPro" id="IPR011010">
    <property type="entry name" value="DNA_brk_join_enz"/>
</dbReference>
<dbReference type="SUPFAM" id="SSF56349">
    <property type="entry name" value="DNA breaking-rejoining enzymes"/>
    <property type="match status" value="1"/>
</dbReference>
<dbReference type="InterPro" id="IPR053876">
    <property type="entry name" value="Phage_int_M"/>
</dbReference>
<dbReference type="InterPro" id="IPR044068">
    <property type="entry name" value="CB"/>
</dbReference>
<dbReference type="Gene3D" id="1.10.150.130">
    <property type="match status" value="1"/>
</dbReference>
<dbReference type="Gene3D" id="1.10.443.10">
    <property type="entry name" value="Intergrase catalytic core"/>
    <property type="match status" value="1"/>
</dbReference>
<evidence type="ECO:0000259" key="8">
    <source>
        <dbReference type="PROSITE" id="PS51900"/>
    </source>
</evidence>
<feature type="compositionally biased region" description="Basic and acidic residues" evidence="6">
    <location>
        <begin position="79"/>
        <end position="96"/>
    </location>
</feature>
<evidence type="ECO:0000256" key="3">
    <source>
        <dbReference type="ARBA" id="ARBA00023125"/>
    </source>
</evidence>
<dbReference type="Pfam" id="PF22022">
    <property type="entry name" value="Phage_int_M"/>
    <property type="match status" value="1"/>
</dbReference>
<feature type="region of interest" description="Disordered" evidence="6">
    <location>
        <begin position="74"/>
        <end position="96"/>
    </location>
</feature>
<evidence type="ECO:0000256" key="6">
    <source>
        <dbReference type="SAM" id="MobiDB-lite"/>
    </source>
</evidence>
<sequence>MKLSAATVDRMQPTDRRQEIPDSLCTGLYLTVQPSGKKGWQVRYRHSGVHRRMSLGAYPILSLAEARQRAREALAAATEGRDPAEEVKAARAPKPEDDRDKIKILIVQYHKRHLSGLKSGDMVRRELDRFVVAAWGERNIQSITKRDVIELLDGIADSGRVVTANRIRAYLNKFLNWAVERDILPISPATGIKPVSKEVSRDRVLTADEIRWFWAACEAEAFPWGPLGQMLLLTGQRLNEVAQMTDGEIRGTLWHLPSLRTKNARAHDIPLSDAAQAVLAGVERVRNGSGYVFTTNAKTPVSGFHKARIHIAEHMEAIASEERGEAVTIPKWGFHDLRRTAATGMARLGIPVRVTEAVLNHVSGTGGGIVAVYQRHDYADEKRQALEAWGRSVKLLVEGGSGNVVMIKDFAQ</sequence>
<protein>
    <submittedName>
        <fullName evidence="9">Site-specific integrase</fullName>
    </submittedName>
</protein>
<dbReference type="GO" id="GO:0015074">
    <property type="term" value="P:DNA integration"/>
    <property type="evidence" value="ECO:0007669"/>
    <property type="project" value="UniProtKB-KW"/>
</dbReference>
<dbReference type="Pfam" id="PF13356">
    <property type="entry name" value="Arm-DNA-bind_3"/>
    <property type="match status" value="1"/>
</dbReference>
<dbReference type="InterPro" id="IPR010998">
    <property type="entry name" value="Integrase_recombinase_N"/>
</dbReference>
<dbReference type="PANTHER" id="PTHR30629:SF2">
    <property type="entry name" value="PROPHAGE INTEGRASE INTS-RELATED"/>
    <property type="match status" value="1"/>
</dbReference>
<dbReference type="PROSITE" id="PS51898">
    <property type="entry name" value="TYR_RECOMBINASE"/>
    <property type="match status" value="1"/>
</dbReference>
<evidence type="ECO:0000313" key="10">
    <source>
        <dbReference type="Proteomes" id="UP000297972"/>
    </source>
</evidence>
<keyword evidence="4" id="KW-0233">DNA recombination</keyword>
<proteinExistence type="inferred from homology"/>
<accession>A0A4Z1CGJ8</accession>
<dbReference type="Proteomes" id="UP000297972">
    <property type="component" value="Unassembled WGS sequence"/>
</dbReference>
<evidence type="ECO:0000259" key="7">
    <source>
        <dbReference type="PROSITE" id="PS51898"/>
    </source>
</evidence>
<dbReference type="InterPro" id="IPR038488">
    <property type="entry name" value="Integrase_DNA-bd_sf"/>
</dbReference>
<evidence type="ECO:0000256" key="5">
    <source>
        <dbReference type="PROSITE-ProRule" id="PRU01248"/>
    </source>
</evidence>
<feature type="domain" description="Core-binding (CB)" evidence="8">
    <location>
        <begin position="100"/>
        <end position="179"/>
    </location>
</feature>
<dbReference type="GO" id="GO:0003677">
    <property type="term" value="F:DNA binding"/>
    <property type="evidence" value="ECO:0007669"/>
    <property type="project" value="UniProtKB-UniRule"/>
</dbReference>
<organism evidence="9 10">
    <name type="scientific">Paracoccus liaowanqingii</name>
    <dbReference type="NCBI Taxonomy" id="2560053"/>
    <lineage>
        <taxon>Bacteria</taxon>
        <taxon>Pseudomonadati</taxon>
        <taxon>Pseudomonadota</taxon>
        <taxon>Alphaproteobacteria</taxon>
        <taxon>Rhodobacterales</taxon>
        <taxon>Paracoccaceae</taxon>
        <taxon>Paracoccus</taxon>
    </lineage>
</organism>
<dbReference type="RefSeq" id="WP_135817867.1">
    <property type="nucleotide sequence ID" value="NZ_SRPG01000114.1"/>
</dbReference>
<dbReference type="OrthoDB" id="7615137at2"/>
<dbReference type="EMBL" id="SRPG01000114">
    <property type="protein sequence ID" value="TGN58589.1"/>
    <property type="molecule type" value="Genomic_DNA"/>
</dbReference>
<keyword evidence="2" id="KW-0229">DNA integration</keyword>
<keyword evidence="3 5" id="KW-0238">DNA-binding</keyword>
<evidence type="ECO:0000256" key="2">
    <source>
        <dbReference type="ARBA" id="ARBA00022908"/>
    </source>
</evidence>